<keyword evidence="1" id="KW-1133">Transmembrane helix</keyword>
<sequence length="84" mass="10461">MKIMVRKLLLICQRLQKCPKMSKFGGHFWTFFYFFYRHILFFVFCILEHYGLNSIFSLFYFIFPKSILGFHFWTFLKMSKNENF</sequence>
<keyword evidence="1" id="KW-0472">Membrane</keyword>
<evidence type="ECO:0000256" key="1">
    <source>
        <dbReference type="SAM" id="Phobius"/>
    </source>
</evidence>
<feature type="transmembrane region" description="Helical" evidence="1">
    <location>
        <begin position="58"/>
        <end position="76"/>
    </location>
</feature>
<dbReference type="AlphaFoldDB" id="A0A6C0IMG8"/>
<evidence type="ECO:0000313" key="2">
    <source>
        <dbReference type="EMBL" id="QHT94019.1"/>
    </source>
</evidence>
<keyword evidence="1" id="KW-0812">Transmembrane</keyword>
<reference evidence="2" key="1">
    <citation type="journal article" date="2020" name="Nature">
        <title>Giant virus diversity and host interactions through global metagenomics.</title>
        <authorList>
            <person name="Schulz F."/>
            <person name="Roux S."/>
            <person name="Paez-Espino D."/>
            <person name="Jungbluth S."/>
            <person name="Walsh D.A."/>
            <person name="Denef V.J."/>
            <person name="McMahon K.D."/>
            <person name="Konstantinidis K.T."/>
            <person name="Eloe-Fadrosh E.A."/>
            <person name="Kyrpides N.C."/>
            <person name="Woyke T."/>
        </authorList>
    </citation>
    <scope>NUCLEOTIDE SEQUENCE</scope>
    <source>
        <strain evidence="2">GVMAG-M-3300024258-14</strain>
    </source>
</reference>
<organism evidence="2">
    <name type="scientific">viral metagenome</name>
    <dbReference type="NCBI Taxonomy" id="1070528"/>
    <lineage>
        <taxon>unclassified sequences</taxon>
        <taxon>metagenomes</taxon>
        <taxon>organismal metagenomes</taxon>
    </lineage>
</organism>
<accession>A0A6C0IMG8</accession>
<proteinExistence type="predicted"/>
<dbReference type="EMBL" id="MN740213">
    <property type="protein sequence ID" value="QHT94019.1"/>
    <property type="molecule type" value="Genomic_DNA"/>
</dbReference>
<protein>
    <submittedName>
        <fullName evidence="2">Uncharacterized protein</fullName>
    </submittedName>
</protein>
<name>A0A6C0IMG8_9ZZZZ</name>
<feature type="transmembrane region" description="Helical" evidence="1">
    <location>
        <begin position="30"/>
        <end position="52"/>
    </location>
</feature>